<dbReference type="InterPro" id="IPR029464">
    <property type="entry name" value="HSDR_N"/>
</dbReference>
<name>A0A2U2XFL7_9FLAO</name>
<protein>
    <recommendedName>
        <fullName evidence="1">Type I restriction enzyme R protein N-terminal domain-containing protein</fullName>
    </recommendedName>
</protein>
<dbReference type="EMBL" id="QFRJ01000002">
    <property type="protein sequence ID" value="PWH86596.1"/>
    <property type="molecule type" value="Genomic_DNA"/>
</dbReference>
<feature type="domain" description="Type I restriction enzyme R protein N-terminal" evidence="1">
    <location>
        <begin position="36"/>
        <end position="145"/>
    </location>
</feature>
<dbReference type="Pfam" id="PF13588">
    <property type="entry name" value="HSDR_N_2"/>
    <property type="match status" value="1"/>
</dbReference>
<dbReference type="Proteomes" id="UP000245370">
    <property type="component" value="Unassembled WGS sequence"/>
</dbReference>
<keyword evidence="3" id="KW-1185">Reference proteome</keyword>
<dbReference type="OrthoDB" id="9790377at2"/>
<evidence type="ECO:0000313" key="2">
    <source>
        <dbReference type="EMBL" id="PWH86596.1"/>
    </source>
</evidence>
<dbReference type="RefSeq" id="WP_109358708.1">
    <property type="nucleotide sequence ID" value="NZ_QFRJ01000002.1"/>
</dbReference>
<proteinExistence type="predicted"/>
<accession>A0A2U2XFL7</accession>
<evidence type="ECO:0000259" key="1">
    <source>
        <dbReference type="Pfam" id="PF13588"/>
    </source>
</evidence>
<dbReference type="AlphaFoldDB" id="A0A2U2XFL7"/>
<sequence length="152" mass="17762">MLTPLNFPKTALKLSKKGEEIYVWDVFRKKKLLLTPEEWVRQHILHFLVEHKEVPLPLIAAEYPIEVNKMVRRCDGVIFNREGKAIAIIECKAPKIKLNEAVLHQIAQYNFKLRVQWLILTNGLQTITAFVDQKSGAIQYFEEIPSYQEMTK</sequence>
<evidence type="ECO:0000313" key="3">
    <source>
        <dbReference type="Proteomes" id="UP000245370"/>
    </source>
</evidence>
<comment type="caution">
    <text evidence="2">The sequence shown here is derived from an EMBL/GenBank/DDBJ whole genome shotgun (WGS) entry which is preliminary data.</text>
</comment>
<organism evidence="2 3">
    <name type="scientific">Brumimicrobium oceani</name>
    <dbReference type="NCBI Taxonomy" id="2100725"/>
    <lineage>
        <taxon>Bacteria</taxon>
        <taxon>Pseudomonadati</taxon>
        <taxon>Bacteroidota</taxon>
        <taxon>Flavobacteriia</taxon>
        <taxon>Flavobacteriales</taxon>
        <taxon>Crocinitomicaceae</taxon>
        <taxon>Brumimicrobium</taxon>
    </lineage>
</organism>
<gene>
    <name evidence="2" type="ORF">DIT68_05010</name>
</gene>
<reference evidence="2 3" key="2">
    <citation type="submission" date="2018-05" db="EMBL/GenBank/DDBJ databases">
        <authorList>
            <person name="Lanie J.A."/>
            <person name="Ng W.-L."/>
            <person name="Kazmierczak K.M."/>
            <person name="Andrzejewski T.M."/>
            <person name="Davidsen T.M."/>
            <person name="Wayne K.J."/>
            <person name="Tettelin H."/>
            <person name="Glass J.I."/>
            <person name="Rusch D."/>
            <person name="Podicherti R."/>
            <person name="Tsui H.-C.T."/>
            <person name="Winkler M.E."/>
        </authorList>
    </citation>
    <scope>NUCLEOTIDE SEQUENCE [LARGE SCALE GENOMIC DNA]</scope>
    <source>
        <strain evidence="2 3">C305</strain>
    </source>
</reference>
<dbReference type="Gene3D" id="3.90.1570.30">
    <property type="match status" value="1"/>
</dbReference>
<reference evidence="2 3" key="1">
    <citation type="submission" date="2018-05" db="EMBL/GenBank/DDBJ databases">
        <title>Brumimicrobium oceani sp. nov., isolated from coastal sediment.</title>
        <authorList>
            <person name="Kou Y."/>
        </authorList>
    </citation>
    <scope>NUCLEOTIDE SEQUENCE [LARGE SCALE GENOMIC DNA]</scope>
    <source>
        <strain evidence="2 3">C305</strain>
    </source>
</reference>